<gene>
    <name evidence="8 10" type="primary">lnt</name>
    <name evidence="10" type="ORF">GCM10008938_14520</name>
</gene>
<organism evidence="10 11">
    <name type="scientific">Deinococcus roseus</name>
    <dbReference type="NCBI Taxonomy" id="392414"/>
    <lineage>
        <taxon>Bacteria</taxon>
        <taxon>Thermotogati</taxon>
        <taxon>Deinococcota</taxon>
        <taxon>Deinococci</taxon>
        <taxon>Deinococcales</taxon>
        <taxon>Deinococcaceae</taxon>
        <taxon>Deinococcus</taxon>
    </lineage>
</organism>
<evidence type="ECO:0000259" key="9">
    <source>
        <dbReference type="PROSITE" id="PS50263"/>
    </source>
</evidence>
<evidence type="ECO:0000313" key="10">
    <source>
        <dbReference type="EMBL" id="GGJ29522.1"/>
    </source>
</evidence>
<comment type="similarity">
    <text evidence="8">Belongs to the CN hydrolase family. Apolipoprotein N-acyltransferase subfamily.</text>
</comment>
<dbReference type="PANTHER" id="PTHR38686:SF1">
    <property type="entry name" value="APOLIPOPROTEIN N-ACYLTRANSFERASE"/>
    <property type="match status" value="1"/>
</dbReference>
<dbReference type="CDD" id="cd07571">
    <property type="entry name" value="ALP_N-acyl_transferase"/>
    <property type="match status" value="1"/>
</dbReference>
<evidence type="ECO:0000256" key="7">
    <source>
        <dbReference type="ARBA" id="ARBA00023315"/>
    </source>
</evidence>
<evidence type="ECO:0000256" key="2">
    <source>
        <dbReference type="ARBA" id="ARBA00022475"/>
    </source>
</evidence>
<evidence type="ECO:0000256" key="8">
    <source>
        <dbReference type="HAMAP-Rule" id="MF_01148"/>
    </source>
</evidence>
<dbReference type="InterPro" id="IPR003010">
    <property type="entry name" value="C-N_Hydrolase"/>
</dbReference>
<reference evidence="11" key="1">
    <citation type="journal article" date="2019" name="Int. J. Syst. Evol. Microbiol.">
        <title>The Global Catalogue of Microorganisms (GCM) 10K type strain sequencing project: providing services to taxonomists for standard genome sequencing and annotation.</title>
        <authorList>
            <consortium name="The Broad Institute Genomics Platform"/>
            <consortium name="The Broad Institute Genome Sequencing Center for Infectious Disease"/>
            <person name="Wu L."/>
            <person name="Ma J."/>
        </authorList>
    </citation>
    <scope>NUCLEOTIDE SEQUENCE [LARGE SCALE GENOMIC DNA]</scope>
    <source>
        <strain evidence="11">JCM 14370</strain>
    </source>
</reference>
<keyword evidence="4 8" id="KW-0812">Transmembrane</keyword>
<feature type="transmembrane region" description="Helical" evidence="8">
    <location>
        <begin position="127"/>
        <end position="146"/>
    </location>
</feature>
<dbReference type="Pfam" id="PF00795">
    <property type="entry name" value="CN_hydrolase"/>
    <property type="match status" value="1"/>
</dbReference>
<feature type="transmembrane region" description="Helical" evidence="8">
    <location>
        <begin position="396"/>
        <end position="418"/>
    </location>
</feature>
<feature type="domain" description="CN hydrolase" evidence="9">
    <location>
        <begin position="155"/>
        <end position="390"/>
    </location>
</feature>
<proteinExistence type="inferred from homology"/>
<keyword evidence="7 8" id="KW-0012">Acyltransferase</keyword>
<protein>
    <recommendedName>
        <fullName evidence="8">Apolipoprotein N-acyltransferase</fullName>
        <shortName evidence="8">ALP N-acyltransferase</shortName>
        <ecNumber evidence="8">2.3.1.269</ecNumber>
    </recommendedName>
</protein>
<dbReference type="EMBL" id="BMOD01000004">
    <property type="protein sequence ID" value="GGJ29522.1"/>
    <property type="molecule type" value="Genomic_DNA"/>
</dbReference>
<keyword evidence="3 8" id="KW-0808">Transferase</keyword>
<keyword evidence="11" id="KW-1185">Reference proteome</keyword>
<dbReference type="NCBIfam" id="TIGR00546">
    <property type="entry name" value="lnt"/>
    <property type="match status" value="1"/>
</dbReference>
<dbReference type="Gene3D" id="3.60.110.10">
    <property type="entry name" value="Carbon-nitrogen hydrolase"/>
    <property type="match status" value="1"/>
</dbReference>
<accession>A0ABQ2CYT0</accession>
<feature type="transmembrane region" description="Helical" evidence="8">
    <location>
        <begin position="33"/>
        <end position="54"/>
    </location>
</feature>
<evidence type="ECO:0000313" key="11">
    <source>
        <dbReference type="Proteomes" id="UP000632222"/>
    </source>
</evidence>
<comment type="pathway">
    <text evidence="8">Protein modification; lipoprotein biosynthesis (N-acyl transfer).</text>
</comment>
<dbReference type="HAMAP" id="MF_01148">
    <property type="entry name" value="Lnt"/>
    <property type="match status" value="1"/>
</dbReference>
<dbReference type="SUPFAM" id="SSF56317">
    <property type="entry name" value="Carbon-nitrogen hydrolase"/>
    <property type="match status" value="1"/>
</dbReference>
<dbReference type="Proteomes" id="UP000632222">
    <property type="component" value="Unassembled WGS sequence"/>
</dbReference>
<dbReference type="EC" id="2.3.1.269" evidence="8"/>
<evidence type="ECO:0000256" key="3">
    <source>
        <dbReference type="ARBA" id="ARBA00022679"/>
    </source>
</evidence>
<feature type="transmembrane region" description="Helical" evidence="8">
    <location>
        <begin position="102"/>
        <end position="120"/>
    </location>
</feature>
<comment type="function">
    <text evidence="8">Catalyzes the phospholipid dependent N-acylation of the N-terminal cysteine of apolipoprotein, the last step in lipoprotein maturation.</text>
</comment>
<comment type="caution">
    <text evidence="10">The sequence shown here is derived from an EMBL/GenBank/DDBJ whole genome shotgun (WGS) entry which is preliminary data.</text>
</comment>
<evidence type="ECO:0000256" key="5">
    <source>
        <dbReference type="ARBA" id="ARBA00022989"/>
    </source>
</evidence>
<evidence type="ECO:0000256" key="4">
    <source>
        <dbReference type="ARBA" id="ARBA00022692"/>
    </source>
</evidence>
<evidence type="ECO:0000256" key="6">
    <source>
        <dbReference type="ARBA" id="ARBA00023136"/>
    </source>
</evidence>
<dbReference type="InterPro" id="IPR004563">
    <property type="entry name" value="Apolipo_AcylTrfase"/>
</dbReference>
<keyword evidence="5 8" id="KW-1133">Transmembrane helix</keyword>
<dbReference type="PROSITE" id="PS50263">
    <property type="entry name" value="CN_HYDROLASE"/>
    <property type="match status" value="1"/>
</dbReference>
<name>A0ABQ2CYT0_9DEIO</name>
<comment type="catalytic activity">
    <reaction evidence="8">
        <text>N-terminal S-1,2-diacyl-sn-glyceryl-L-cysteinyl-[lipoprotein] + a glycerophospholipid = N-acyl-S-1,2-diacyl-sn-glyceryl-L-cysteinyl-[lipoprotein] + a 2-acyl-sn-glycero-3-phospholipid + H(+)</text>
        <dbReference type="Rhea" id="RHEA:48228"/>
        <dbReference type="Rhea" id="RHEA-COMP:14681"/>
        <dbReference type="Rhea" id="RHEA-COMP:14684"/>
        <dbReference type="ChEBI" id="CHEBI:15378"/>
        <dbReference type="ChEBI" id="CHEBI:136912"/>
        <dbReference type="ChEBI" id="CHEBI:140656"/>
        <dbReference type="ChEBI" id="CHEBI:140657"/>
        <dbReference type="ChEBI" id="CHEBI:140660"/>
        <dbReference type="EC" id="2.3.1.269"/>
    </reaction>
</comment>
<evidence type="ECO:0000256" key="1">
    <source>
        <dbReference type="ARBA" id="ARBA00004651"/>
    </source>
</evidence>
<keyword evidence="6 8" id="KW-0472">Membrane</keyword>
<comment type="subcellular location">
    <subcellularLocation>
        <location evidence="1 8">Cell membrane</location>
        <topology evidence="1 8">Multi-pass membrane protein</topology>
    </subcellularLocation>
</comment>
<dbReference type="Pfam" id="PF20154">
    <property type="entry name" value="LNT_N"/>
    <property type="match status" value="1"/>
</dbReference>
<dbReference type="InterPro" id="IPR036526">
    <property type="entry name" value="C-N_Hydrolase_sf"/>
</dbReference>
<feature type="transmembrane region" description="Helical" evidence="8">
    <location>
        <begin position="7"/>
        <end position="27"/>
    </location>
</feature>
<dbReference type="PANTHER" id="PTHR38686">
    <property type="entry name" value="APOLIPOPROTEIN N-ACYLTRANSFERASE"/>
    <property type="match status" value="1"/>
</dbReference>
<keyword evidence="2 8" id="KW-1003">Cell membrane</keyword>
<dbReference type="InterPro" id="IPR045378">
    <property type="entry name" value="LNT_N"/>
</dbReference>
<feature type="transmembrane region" description="Helical" evidence="8">
    <location>
        <begin position="61"/>
        <end position="82"/>
    </location>
</feature>
<sequence>MFWGMSLFFAIYLHWLPISFYGQYGVFGAVMFIPLWFIEGAFWALLAAIVFNLSTDRYTRLWLLAFGWVILEWLRHLGMFAFPWGTLGYTLQNTPLIQAADLGGVLLLSLLTTGTAAALASALEGQFLPLGISVALWASGWVYGLTRTAPTGPLQQATLVQGNIDPRLKAQDVNHTLRSIDIYNNLSTGNGVYIWPETAIYDSHLPEAHPAQLITGMSDLTTIHNRVVAREMDVALNQQRITTHDKIRLVPFGEWYPMREQLDAVYRPIEQQLGVYLGSWKVGETAKPLELAGQKFGTYICYESVYGWIARSMALNGATVLVNVSNDAWFGTGAGLWQHYDMGRVRAIETHRYILRAGNTGVTAVIDPLGRTIEKLPLWETKTLQARYQSLTAATIYMLVGDWLVLGFCLFGSLWVLITGSRKARVLL</sequence>